<feature type="transmembrane region" description="Helical" evidence="1">
    <location>
        <begin position="64"/>
        <end position="82"/>
    </location>
</feature>
<proteinExistence type="predicted"/>
<dbReference type="RefSeq" id="WP_323197515.1">
    <property type="nucleotide sequence ID" value="NZ_JAYGHG010000037.1"/>
</dbReference>
<sequence length="114" mass="12781">MNPQPQDDFQRRLHNLEAEINSKSGDVEQPSKKTQPLQSEFLNFKSHLAKLQLWFENLNGTTKLIVAGVGVLLGLGMLQAVMKLITSVITLALLAFFLYLGYKFFVSGNGQKKQ</sequence>
<dbReference type="EMBL" id="JAYGHG010000037">
    <property type="protein sequence ID" value="MEA5583213.1"/>
    <property type="molecule type" value="Genomic_DNA"/>
</dbReference>
<gene>
    <name evidence="2" type="ORF">VB620_17930</name>
</gene>
<dbReference type="Proteomes" id="UP001302120">
    <property type="component" value="Unassembled WGS sequence"/>
</dbReference>
<accession>A0ABU5UIP6</accession>
<comment type="caution">
    <text evidence="2">The sequence shown here is derived from an EMBL/GenBank/DDBJ whole genome shotgun (WGS) entry which is preliminary data.</text>
</comment>
<keyword evidence="1" id="KW-0812">Transmembrane</keyword>
<evidence type="ECO:0000256" key="1">
    <source>
        <dbReference type="SAM" id="Phobius"/>
    </source>
</evidence>
<keyword evidence="1" id="KW-0472">Membrane</keyword>
<protein>
    <submittedName>
        <fullName evidence="2">Uncharacterized protein</fullName>
    </submittedName>
</protein>
<evidence type="ECO:0000313" key="2">
    <source>
        <dbReference type="EMBL" id="MEA5583213.1"/>
    </source>
</evidence>
<feature type="transmembrane region" description="Helical" evidence="1">
    <location>
        <begin position="88"/>
        <end position="106"/>
    </location>
</feature>
<organism evidence="2 3">
    <name type="scientific">Nodularia harveyana UHCC-0300</name>
    <dbReference type="NCBI Taxonomy" id="2974287"/>
    <lineage>
        <taxon>Bacteria</taxon>
        <taxon>Bacillati</taxon>
        <taxon>Cyanobacteriota</taxon>
        <taxon>Cyanophyceae</taxon>
        <taxon>Nostocales</taxon>
        <taxon>Nodulariaceae</taxon>
        <taxon>Nodularia</taxon>
    </lineage>
</organism>
<name>A0ABU5UIP6_9CYAN</name>
<evidence type="ECO:0000313" key="3">
    <source>
        <dbReference type="Proteomes" id="UP001302120"/>
    </source>
</evidence>
<reference evidence="2 3" key="1">
    <citation type="submission" date="2023-12" db="EMBL/GenBank/DDBJ databases">
        <title>Baltic Sea Cyanobacteria.</title>
        <authorList>
            <person name="Delbaje E."/>
            <person name="Fewer D.P."/>
            <person name="Shishido T.K."/>
        </authorList>
    </citation>
    <scope>NUCLEOTIDE SEQUENCE [LARGE SCALE GENOMIC DNA]</scope>
    <source>
        <strain evidence="2 3">UHCC-0300</strain>
    </source>
</reference>
<keyword evidence="3" id="KW-1185">Reference proteome</keyword>
<keyword evidence="1" id="KW-1133">Transmembrane helix</keyword>